<accession>A0ABY5AB54</accession>
<keyword evidence="2" id="KW-1185">Reference proteome</keyword>
<dbReference type="GeneID" id="300080660"/>
<protein>
    <submittedName>
        <fullName evidence="1">DUF2971 domain-containing protein</fullName>
    </submittedName>
</protein>
<dbReference type="Pfam" id="PF11185">
    <property type="entry name" value="DUF2971"/>
    <property type="match status" value="1"/>
</dbReference>
<dbReference type="RefSeq" id="WP_129483528.1">
    <property type="nucleotide sequence ID" value="NZ_CP099397.1"/>
</dbReference>
<organism evidence="1 2">
    <name type="scientific">Ectopseudomonas hydrolytica</name>
    <dbReference type="NCBI Taxonomy" id="2493633"/>
    <lineage>
        <taxon>Bacteria</taxon>
        <taxon>Pseudomonadati</taxon>
        <taxon>Pseudomonadota</taxon>
        <taxon>Gammaproteobacteria</taxon>
        <taxon>Pseudomonadales</taxon>
        <taxon>Pseudomonadaceae</taxon>
        <taxon>Ectopseudomonas</taxon>
    </lineage>
</organism>
<reference evidence="1" key="1">
    <citation type="submission" date="2022-06" db="EMBL/GenBank/DDBJ databases">
        <title>Complete genome of Pseudomonas hydrolytica DSWY01T.</title>
        <authorList>
            <person name="Jung J."/>
            <person name="Jeon C.O."/>
        </authorList>
    </citation>
    <scope>NUCLEOTIDE SEQUENCE</scope>
    <source>
        <strain evidence="1">DSWY01</strain>
    </source>
</reference>
<evidence type="ECO:0000313" key="1">
    <source>
        <dbReference type="EMBL" id="USR41129.1"/>
    </source>
</evidence>
<dbReference type="Proteomes" id="UP001054897">
    <property type="component" value="Chromosome"/>
</dbReference>
<name>A0ABY5AB54_9GAMM</name>
<dbReference type="InterPro" id="IPR021352">
    <property type="entry name" value="DUF2971"/>
</dbReference>
<dbReference type="EMBL" id="CP099397">
    <property type="protein sequence ID" value="USR41129.1"/>
    <property type="molecule type" value="Genomic_DNA"/>
</dbReference>
<gene>
    <name evidence="1" type="ORF">L1F06_006765</name>
</gene>
<evidence type="ECO:0000313" key="2">
    <source>
        <dbReference type="Proteomes" id="UP001054897"/>
    </source>
</evidence>
<proteinExistence type="predicted"/>
<sequence length="266" mass="30250">MKQTLYKYCSVSTSSQMSRAIDLLNGRIYFSAPANFNDPFELSAKVNISSSPLLDTLSQKERNEVLRVFRLRPPTALSDDWKEKVGILCLSEGPANILMWSHYSNNHSGICIGFDTDQKPFSSAKMVSYSDERPAADFNSDSEKLLSRVLLTKSKHWSYEREWRSIKRTIESDELNFYYKTFKNNPDRLDEIASTIEENGGPGLYSFEKSAICSIFLGSKITSDNKEKLIQAARSACPQAKIFQMELDHNYFWLNKKGISSFGLAP</sequence>